<dbReference type="Gene3D" id="3.80.10.10">
    <property type="entry name" value="Ribonuclease Inhibitor"/>
    <property type="match status" value="3"/>
</dbReference>
<dbReference type="AlphaFoldDB" id="A0AAD9V5B1"/>
<name>A0AAD9V5B1_ACRCE</name>
<dbReference type="InterPro" id="IPR052201">
    <property type="entry name" value="LRR-containing_regulator"/>
</dbReference>
<reference evidence="2" key="2">
    <citation type="journal article" date="2023" name="Science">
        <title>Genomic signatures of disease resistance in endangered staghorn corals.</title>
        <authorList>
            <person name="Vollmer S.V."/>
            <person name="Selwyn J.D."/>
            <person name="Despard B.A."/>
            <person name="Roesel C.L."/>
        </authorList>
    </citation>
    <scope>NUCLEOTIDE SEQUENCE</scope>
    <source>
        <strain evidence="2">K2</strain>
    </source>
</reference>
<dbReference type="SUPFAM" id="SSF52047">
    <property type="entry name" value="RNI-like"/>
    <property type="match status" value="1"/>
</dbReference>
<dbReference type="EMBL" id="JARQWQ010000031">
    <property type="protein sequence ID" value="KAK2561813.1"/>
    <property type="molecule type" value="Genomic_DNA"/>
</dbReference>
<evidence type="ECO:0000313" key="3">
    <source>
        <dbReference type="Proteomes" id="UP001249851"/>
    </source>
</evidence>
<proteinExistence type="predicted"/>
<dbReference type="PANTHER" id="PTHR24111">
    <property type="entry name" value="LEUCINE-RICH REPEAT-CONTAINING PROTEIN 34"/>
    <property type="match status" value="1"/>
</dbReference>
<comment type="caution">
    <text evidence="2">The sequence shown here is derived from an EMBL/GenBank/DDBJ whole genome shotgun (WGS) entry which is preliminary data.</text>
</comment>
<protein>
    <submittedName>
        <fullName evidence="2">Leucine-rich repeat-containing protein 73</fullName>
    </submittedName>
</protein>
<dbReference type="SMART" id="SM00368">
    <property type="entry name" value="LRR_RI"/>
    <property type="match status" value="6"/>
</dbReference>
<organism evidence="2 3">
    <name type="scientific">Acropora cervicornis</name>
    <name type="common">Staghorn coral</name>
    <dbReference type="NCBI Taxonomy" id="6130"/>
    <lineage>
        <taxon>Eukaryota</taxon>
        <taxon>Metazoa</taxon>
        <taxon>Cnidaria</taxon>
        <taxon>Anthozoa</taxon>
        <taxon>Hexacorallia</taxon>
        <taxon>Scleractinia</taxon>
        <taxon>Astrocoeniina</taxon>
        <taxon>Acroporidae</taxon>
        <taxon>Acropora</taxon>
    </lineage>
</organism>
<accession>A0AAD9V5B1</accession>
<sequence>MLLGTLQITGEEVRDAEVKAICDSLDDNSIRILSLRGCRVQDEDFKKLMESLKECESLIQLNLNLGVCNGKHRIKWLSEALIVNRCLNSLFLHGTSLGDEGLECLMPSFQVHPKLCSLDLGDCQLGDDGIKQICTLLPSTDGRDGLFELTLSANQNVSPKGWTELAIAIASTSQLHCLYLDYNNIGDYGAGVFSVALAASSTLKKVDFEGCGIGERGGEMFFTVVANYRTKLDELVLFENNISAELIGQISDCLSHKSEECEERDTDKSHSEDKGKQAL</sequence>
<reference evidence="2" key="1">
    <citation type="journal article" date="2023" name="G3 (Bethesda)">
        <title>Whole genome assembly and annotation of the endangered Caribbean coral Acropora cervicornis.</title>
        <authorList>
            <person name="Selwyn J.D."/>
            <person name="Vollmer S.V."/>
        </authorList>
    </citation>
    <scope>NUCLEOTIDE SEQUENCE</scope>
    <source>
        <strain evidence="2">K2</strain>
    </source>
</reference>
<keyword evidence="3" id="KW-1185">Reference proteome</keyword>
<dbReference type="InterPro" id="IPR001611">
    <property type="entry name" value="Leu-rich_rpt"/>
</dbReference>
<dbReference type="Proteomes" id="UP001249851">
    <property type="component" value="Unassembled WGS sequence"/>
</dbReference>
<gene>
    <name evidence="2" type="ORF">P5673_015200</name>
</gene>
<evidence type="ECO:0000313" key="2">
    <source>
        <dbReference type="EMBL" id="KAK2561813.1"/>
    </source>
</evidence>
<dbReference type="Pfam" id="PF13516">
    <property type="entry name" value="LRR_6"/>
    <property type="match status" value="3"/>
</dbReference>
<keyword evidence="1" id="KW-0677">Repeat</keyword>
<dbReference type="PANTHER" id="PTHR24111:SF3">
    <property type="entry name" value="LEUCINE-RICH REPEAT-CONTAINING PROTEIN 73"/>
    <property type="match status" value="1"/>
</dbReference>
<evidence type="ECO:0000256" key="1">
    <source>
        <dbReference type="ARBA" id="ARBA00022737"/>
    </source>
</evidence>
<dbReference type="InterPro" id="IPR032675">
    <property type="entry name" value="LRR_dom_sf"/>
</dbReference>